<evidence type="ECO:0000256" key="10">
    <source>
        <dbReference type="SAM" id="Phobius"/>
    </source>
</evidence>
<comment type="similarity">
    <text evidence="2">Belongs to the glutamate-gated ion channel (TC 1.A.10.1) family.</text>
</comment>
<keyword evidence="8" id="KW-0325">Glycoprotein</keyword>
<evidence type="ECO:0000256" key="6">
    <source>
        <dbReference type="ARBA" id="ARBA00023136"/>
    </source>
</evidence>
<dbReference type="Proteomes" id="UP000502823">
    <property type="component" value="Unassembled WGS sequence"/>
</dbReference>
<dbReference type="Gene3D" id="3.40.190.10">
    <property type="entry name" value="Periplasmic binding protein-like II"/>
    <property type="match status" value="1"/>
</dbReference>
<dbReference type="InterPro" id="IPR052192">
    <property type="entry name" value="Insect_Ionotropic_Sensory_Rcpt"/>
</dbReference>
<feature type="transmembrane region" description="Helical" evidence="10">
    <location>
        <begin position="831"/>
        <end position="854"/>
    </location>
</feature>
<evidence type="ECO:0000256" key="3">
    <source>
        <dbReference type="ARBA" id="ARBA00022475"/>
    </source>
</evidence>
<protein>
    <recommendedName>
        <fullName evidence="11">Ionotropic glutamate receptor C-terminal domain-containing protein</fullName>
    </recommendedName>
</protein>
<evidence type="ECO:0000256" key="8">
    <source>
        <dbReference type="ARBA" id="ARBA00023180"/>
    </source>
</evidence>
<dbReference type="GO" id="GO:0050906">
    <property type="term" value="P:detection of stimulus involved in sensory perception"/>
    <property type="evidence" value="ECO:0007669"/>
    <property type="project" value="UniProtKB-ARBA"/>
</dbReference>
<comment type="caution">
    <text evidence="12">The sequence shown here is derived from an EMBL/GenBank/DDBJ whole genome shotgun (WGS) entry which is preliminary data.</text>
</comment>
<dbReference type="EMBL" id="BLKM01000832">
    <property type="protein sequence ID" value="GFG38880.1"/>
    <property type="molecule type" value="Genomic_DNA"/>
</dbReference>
<comment type="subcellular location">
    <subcellularLocation>
        <location evidence="1">Cell membrane</location>
        <topology evidence="1">Multi-pass membrane protein</topology>
    </subcellularLocation>
</comment>
<dbReference type="InParanoid" id="A0A6L2Q4K9"/>
<reference evidence="13" key="1">
    <citation type="submission" date="2020-01" db="EMBL/GenBank/DDBJ databases">
        <title>Draft genome sequence of the Termite Coptotermes fromosanus.</title>
        <authorList>
            <person name="Itakura S."/>
            <person name="Yosikawa Y."/>
            <person name="Umezawa K."/>
        </authorList>
    </citation>
    <scope>NUCLEOTIDE SEQUENCE [LARGE SCALE GENOMIC DNA]</scope>
</reference>
<dbReference type="PANTHER" id="PTHR42643">
    <property type="entry name" value="IONOTROPIC RECEPTOR 20A-RELATED"/>
    <property type="match status" value="1"/>
</dbReference>
<dbReference type="InterPro" id="IPR001508">
    <property type="entry name" value="Iono_Glu_rcpt_met"/>
</dbReference>
<feature type="site" description="Interaction with the cone snail toxin Con-ikot-ikot" evidence="9">
    <location>
        <position position="509"/>
    </location>
</feature>
<evidence type="ECO:0000256" key="7">
    <source>
        <dbReference type="ARBA" id="ARBA00023170"/>
    </source>
</evidence>
<dbReference type="PRINTS" id="PR00177">
    <property type="entry name" value="NMDARECEPTOR"/>
</dbReference>
<feature type="transmembrane region" description="Helical" evidence="10">
    <location>
        <begin position="634"/>
        <end position="654"/>
    </location>
</feature>
<dbReference type="PANTHER" id="PTHR42643:SF30">
    <property type="entry name" value="IONOTROPIC RECEPTOR 40A-RELATED"/>
    <property type="match status" value="1"/>
</dbReference>
<dbReference type="SUPFAM" id="SSF53850">
    <property type="entry name" value="Periplasmic binding protein-like II"/>
    <property type="match status" value="1"/>
</dbReference>
<evidence type="ECO:0000313" key="13">
    <source>
        <dbReference type="Proteomes" id="UP000502823"/>
    </source>
</evidence>
<dbReference type="GO" id="GO:0005886">
    <property type="term" value="C:plasma membrane"/>
    <property type="evidence" value="ECO:0007669"/>
    <property type="project" value="UniProtKB-SubCell"/>
</dbReference>
<dbReference type="InterPro" id="IPR001320">
    <property type="entry name" value="Iontro_rcpt_C"/>
</dbReference>
<keyword evidence="4 10" id="KW-0812">Transmembrane</keyword>
<organism evidence="12 13">
    <name type="scientific">Coptotermes formosanus</name>
    <name type="common">Formosan subterranean termite</name>
    <dbReference type="NCBI Taxonomy" id="36987"/>
    <lineage>
        <taxon>Eukaryota</taxon>
        <taxon>Metazoa</taxon>
        <taxon>Ecdysozoa</taxon>
        <taxon>Arthropoda</taxon>
        <taxon>Hexapoda</taxon>
        <taxon>Insecta</taxon>
        <taxon>Pterygota</taxon>
        <taxon>Neoptera</taxon>
        <taxon>Polyneoptera</taxon>
        <taxon>Dictyoptera</taxon>
        <taxon>Blattodea</taxon>
        <taxon>Blattoidea</taxon>
        <taxon>Termitoidae</taxon>
        <taxon>Rhinotermitidae</taxon>
        <taxon>Coptotermes</taxon>
    </lineage>
</organism>
<feature type="transmembrane region" description="Helical" evidence="10">
    <location>
        <begin position="579"/>
        <end position="598"/>
    </location>
</feature>
<accession>A0A6L2Q4K9</accession>
<keyword evidence="7" id="KW-0675">Receptor</keyword>
<dbReference type="Pfam" id="PF00060">
    <property type="entry name" value="Lig_chan"/>
    <property type="match status" value="1"/>
</dbReference>
<name>A0A6L2Q4K9_COPFO</name>
<dbReference type="AlphaFoldDB" id="A0A6L2Q4K9"/>
<evidence type="ECO:0000256" key="2">
    <source>
        <dbReference type="ARBA" id="ARBA00008685"/>
    </source>
</evidence>
<sequence length="861" mass="96334">MVAEADVKPKERNLFRVCVVRTGQGTATAAGVFVAGLMSLVSDISCASSRYSYCSRASDSTVPAATEVIFLMISMLLKRLFQGWRTEKGKLRVSDRRYVKQTGRSVVDTPKYLSACPAGNCWGEGGQTFNLKYGQLCAYRRFSKIQNTPADEVMQAAQAIPALAAVILCLSSAAIYCESRETYDSTKRIIECVRNIASQRFGDSYSVTVVFPALLEGTTRFHLKVRPDTDTDLLLAELHVLDTWPLFVVRPYETQNGTLGFHCHRMEPWASTSTEWNLGGPLPQNGTLGVHCYRRETNYIVLLTAPNGCEMREILVALTGYIASVAVLPTWNSRALFIVAIMAKDCGSAAERVAQSVVAALRQRKVVKAIVVMPTSEPYRSQAAGHKYQKLARAPALDIFAFFPYKQPYKCSNLQYLFQIQRCPGIPHLLHDIVPKFPINLEGCPIVVSTVAFEPFVFGPDIITDEKNSTVFRYKDGFEIKLLHLISKAINASLVFLPPPSGAELWGRRFENGTWTGIKGDVAQGTADVCVCAVIPTEDGNAVMDPTVTYFKGGFVWVVPYPGRFPRWLSVFRVFTTCAWLQMIATMVFVSIVMWCLSRMPINQKHATRTISANICDAYAVVLGISLPQMPKSLYIRIFFICWVAFSLAINTVYQAFLTSFLTDPGFLTPIRDLDELLGSGIEYGYVRIIDQYLDSSNVKHRQILNGRKVCFNTTACLERVAIKRDQAQCVARQVLDYAVYDKFRAADGVPLIYPFDDDFVQYNTVMYLKKGSPLLDSFNDIILYAMQAGLLDKWYKDDIYRSKLRAHKKSKTDKDDGYSVLSTTHLQGAFVLYGIGSLLGLMLLLLEIAYHYLTEACHLY</sequence>
<keyword evidence="13" id="KW-1185">Reference proteome</keyword>
<dbReference type="GO" id="GO:0015276">
    <property type="term" value="F:ligand-gated monoatomic ion channel activity"/>
    <property type="evidence" value="ECO:0007669"/>
    <property type="project" value="InterPro"/>
</dbReference>
<keyword evidence="3" id="KW-1003">Cell membrane</keyword>
<evidence type="ECO:0000256" key="4">
    <source>
        <dbReference type="ARBA" id="ARBA00022692"/>
    </source>
</evidence>
<evidence type="ECO:0000256" key="1">
    <source>
        <dbReference type="ARBA" id="ARBA00004651"/>
    </source>
</evidence>
<dbReference type="FunCoup" id="A0A6L2Q4K9">
    <property type="interactions" value="35"/>
</dbReference>
<evidence type="ECO:0000256" key="9">
    <source>
        <dbReference type="PIRSR" id="PIRSR601508-2"/>
    </source>
</evidence>
<proteinExistence type="inferred from homology"/>
<evidence type="ECO:0000256" key="5">
    <source>
        <dbReference type="ARBA" id="ARBA00022989"/>
    </source>
</evidence>
<evidence type="ECO:0000313" key="12">
    <source>
        <dbReference type="EMBL" id="GFG38880.1"/>
    </source>
</evidence>
<evidence type="ECO:0000259" key="11">
    <source>
        <dbReference type="Pfam" id="PF00060"/>
    </source>
</evidence>
<dbReference type="Gene3D" id="1.10.287.70">
    <property type="match status" value="1"/>
</dbReference>
<dbReference type="GO" id="GO:0038023">
    <property type="term" value="F:signaling receptor activity"/>
    <property type="evidence" value="ECO:0007669"/>
    <property type="project" value="InterPro"/>
</dbReference>
<keyword evidence="5 10" id="KW-1133">Transmembrane helix</keyword>
<dbReference type="OrthoDB" id="6506757at2759"/>
<feature type="domain" description="Ionotropic glutamate receptor C-terminal" evidence="11">
    <location>
        <begin position="579"/>
        <end position="837"/>
    </location>
</feature>
<feature type="site" description="Crucial to convey clamshell closure to channel opening" evidence="9">
    <location>
        <position position="671"/>
    </location>
</feature>
<gene>
    <name evidence="12" type="ORF">Cfor_02187</name>
</gene>
<keyword evidence="6 10" id="KW-0472">Membrane</keyword>